<dbReference type="Pfam" id="PF11146">
    <property type="entry name" value="DUF2905"/>
    <property type="match status" value="1"/>
</dbReference>
<keyword evidence="1" id="KW-0472">Membrane</keyword>
<accession>A0A0G0I5M1</accession>
<proteinExistence type="predicted"/>
<evidence type="ECO:0000313" key="3">
    <source>
        <dbReference type="Proteomes" id="UP000034366"/>
    </source>
</evidence>
<evidence type="ECO:0000256" key="1">
    <source>
        <dbReference type="SAM" id="Phobius"/>
    </source>
</evidence>
<dbReference type="Proteomes" id="UP000034366">
    <property type="component" value="Unassembled WGS sequence"/>
</dbReference>
<feature type="transmembrane region" description="Helical" evidence="1">
    <location>
        <begin position="16"/>
        <end position="34"/>
    </location>
</feature>
<feature type="transmembrane region" description="Helical" evidence="1">
    <location>
        <begin position="54"/>
        <end position="76"/>
    </location>
</feature>
<gene>
    <name evidence="2" type="ORF">US67_C0011G0010</name>
</gene>
<comment type="caution">
    <text evidence="2">The sequence shown here is derived from an EMBL/GenBank/DDBJ whole genome shotgun (WGS) entry which is preliminary data.</text>
</comment>
<organism evidence="2 3">
    <name type="scientific">Candidatus Woesebacteria bacterium GW2011_GWD1_38_10</name>
    <dbReference type="NCBI Taxonomy" id="1618592"/>
    <lineage>
        <taxon>Bacteria</taxon>
        <taxon>Candidatus Woeseibacteriota</taxon>
    </lineage>
</organism>
<dbReference type="InterPro" id="IPR021320">
    <property type="entry name" value="DUF2905"/>
</dbReference>
<keyword evidence="1" id="KW-1133">Transmembrane helix</keyword>
<name>A0A0G0I5M1_9BACT</name>
<sequence>MDEEVNVVEKMSGGKIFLLIWFLSIAVMYFLASRPGNPLVLPGDIYTRKGMNKIYLPVGSSLYLAIILYILFKFFFKI</sequence>
<dbReference type="EMBL" id="LBTW01000011">
    <property type="protein sequence ID" value="KKQ49857.1"/>
    <property type="molecule type" value="Genomic_DNA"/>
</dbReference>
<keyword evidence="1" id="KW-0812">Transmembrane</keyword>
<dbReference type="AlphaFoldDB" id="A0A0G0I5M1"/>
<evidence type="ECO:0000313" key="2">
    <source>
        <dbReference type="EMBL" id="KKQ49857.1"/>
    </source>
</evidence>
<protein>
    <recommendedName>
        <fullName evidence="4">DUF2905 domain-containing protein</fullName>
    </recommendedName>
</protein>
<evidence type="ECO:0008006" key="4">
    <source>
        <dbReference type="Google" id="ProtNLM"/>
    </source>
</evidence>
<reference evidence="2 3" key="1">
    <citation type="journal article" date="2015" name="Nature">
        <title>rRNA introns, odd ribosomes, and small enigmatic genomes across a large radiation of phyla.</title>
        <authorList>
            <person name="Brown C.T."/>
            <person name="Hug L.A."/>
            <person name="Thomas B.C."/>
            <person name="Sharon I."/>
            <person name="Castelle C.J."/>
            <person name="Singh A."/>
            <person name="Wilkins M.J."/>
            <person name="Williams K.H."/>
            <person name="Banfield J.F."/>
        </authorList>
    </citation>
    <scope>NUCLEOTIDE SEQUENCE [LARGE SCALE GENOMIC DNA]</scope>
</reference>